<protein>
    <recommendedName>
        <fullName evidence="5">CU044_5270 family protein</fullName>
    </recommendedName>
</protein>
<feature type="region of interest" description="Disordered" evidence="1">
    <location>
        <begin position="180"/>
        <end position="206"/>
    </location>
</feature>
<keyword evidence="2" id="KW-0812">Transmembrane</keyword>
<dbReference type="EMBL" id="JACJIJ010000002">
    <property type="protein sequence ID" value="MBA9055579.1"/>
    <property type="molecule type" value="Genomic_DNA"/>
</dbReference>
<accession>A0A7W3NRZ8</accession>
<dbReference type="NCBIfam" id="NF038083">
    <property type="entry name" value="CU044_5270_fam"/>
    <property type="match status" value="1"/>
</dbReference>
<evidence type="ECO:0000313" key="4">
    <source>
        <dbReference type="Proteomes" id="UP000577386"/>
    </source>
</evidence>
<comment type="caution">
    <text evidence="3">The sequence shown here is derived from an EMBL/GenBank/DDBJ whole genome shotgun (WGS) entry which is preliminary data.</text>
</comment>
<evidence type="ECO:0000313" key="3">
    <source>
        <dbReference type="EMBL" id="MBA9055579.1"/>
    </source>
</evidence>
<proteinExistence type="predicted"/>
<dbReference type="GeneID" id="93976041"/>
<sequence length="330" mass="36297">MRDIDEALRSMNPVRTGRPADQSQLNEILSRSQNAGTARRIHTRHRWGWVVTAAAVTAGVVGYTVVDPFGVTAQPALAITPAPLRTHQSDRPAADVLEEIAGRVSGRTDTRPKPWKAEHFVRDDWALWTRIDNVQVTSAVIPEHRETWEKPDGSAHWKMTTLSPQFQNQQQRKVWENAGSVGKEPVRSSGVSSPGSGSSAEPPSTVEGMRTWLANGQDMGPGLLYEVLPERFQDHVFSPAQRAAVLRVLASTRGIVYAGTVKDRAGRSGEAFSLTGRFGGLPNKRTLVFDPQTGDLLASEEQLLKDAGKLNVRPYSVIQYSTFLTAERLQ</sequence>
<feature type="region of interest" description="Disordered" evidence="1">
    <location>
        <begin position="1"/>
        <end position="24"/>
    </location>
</feature>
<evidence type="ECO:0000256" key="1">
    <source>
        <dbReference type="SAM" id="MobiDB-lite"/>
    </source>
</evidence>
<dbReference type="AlphaFoldDB" id="A0A7W3NRZ8"/>
<dbReference type="RefSeq" id="WP_182776516.1">
    <property type="nucleotide sequence ID" value="NZ_BAAAHW010000043.1"/>
</dbReference>
<reference evidence="3 4" key="1">
    <citation type="submission" date="2020-08" db="EMBL/GenBank/DDBJ databases">
        <title>Sequencing the genomes of 1000 actinobacteria strains.</title>
        <authorList>
            <person name="Klenk H.-P."/>
        </authorList>
    </citation>
    <scope>NUCLEOTIDE SEQUENCE [LARGE SCALE GENOMIC DNA]</scope>
    <source>
        <strain evidence="3 4">DSM 41827</strain>
    </source>
</reference>
<dbReference type="InterPro" id="IPR047789">
    <property type="entry name" value="CU044_5270-like"/>
</dbReference>
<keyword evidence="4" id="KW-1185">Reference proteome</keyword>
<keyword evidence="2" id="KW-1133">Transmembrane helix</keyword>
<evidence type="ECO:0000256" key="2">
    <source>
        <dbReference type="SAM" id="Phobius"/>
    </source>
</evidence>
<dbReference type="Proteomes" id="UP000577386">
    <property type="component" value="Unassembled WGS sequence"/>
</dbReference>
<keyword evidence="2" id="KW-0472">Membrane</keyword>
<evidence type="ECO:0008006" key="5">
    <source>
        <dbReference type="Google" id="ProtNLM"/>
    </source>
</evidence>
<feature type="transmembrane region" description="Helical" evidence="2">
    <location>
        <begin position="47"/>
        <end position="66"/>
    </location>
</feature>
<gene>
    <name evidence="3" type="ORF">HDA42_004757</name>
</gene>
<name>A0A7W3NRZ8_STRMR</name>
<organism evidence="3 4">
    <name type="scientific">Streptomyces murinus</name>
    <dbReference type="NCBI Taxonomy" id="33900"/>
    <lineage>
        <taxon>Bacteria</taxon>
        <taxon>Bacillati</taxon>
        <taxon>Actinomycetota</taxon>
        <taxon>Actinomycetes</taxon>
        <taxon>Kitasatosporales</taxon>
        <taxon>Streptomycetaceae</taxon>
        <taxon>Streptomyces</taxon>
    </lineage>
</organism>
<feature type="compositionally biased region" description="Low complexity" evidence="1">
    <location>
        <begin position="188"/>
        <end position="204"/>
    </location>
</feature>